<evidence type="ECO:0000313" key="2">
    <source>
        <dbReference type="EMBL" id="MCD7457253.1"/>
    </source>
</evidence>
<accession>A0ABS8SEE0</accession>
<evidence type="ECO:0000313" key="3">
    <source>
        <dbReference type="Proteomes" id="UP000823775"/>
    </source>
</evidence>
<sequence>MELSSRNARVKLPSDLMRNYSTTSQVPLQATKDGDQTKFQALSGSELSATEDVDEEAEDTEYEDDEEDSEDDTVLVDRWFDGLINKDVHISKEIYSLSEVDFDRQELRGLVRKVQTIREKGSNPDEEGKVNSDIVRAERSLTRFLRDLAKKLPTE</sequence>
<dbReference type="PANTHER" id="PTHR36898">
    <property type="entry name" value="OSJNBB0026I12.6 PROTEIN"/>
    <property type="match status" value="1"/>
</dbReference>
<comment type="caution">
    <text evidence="2">The sequence shown here is derived from an EMBL/GenBank/DDBJ whole genome shotgun (WGS) entry which is preliminary data.</text>
</comment>
<feature type="compositionally biased region" description="Acidic residues" evidence="1">
    <location>
        <begin position="49"/>
        <end position="71"/>
    </location>
</feature>
<dbReference type="InterPro" id="IPR006839">
    <property type="entry name" value="DarP"/>
</dbReference>
<keyword evidence="3" id="KW-1185">Reference proteome</keyword>
<name>A0ABS8SEE0_DATST</name>
<dbReference type="SUPFAM" id="SSF158710">
    <property type="entry name" value="PSPTO4464-like"/>
    <property type="match status" value="1"/>
</dbReference>
<feature type="region of interest" description="Disordered" evidence="1">
    <location>
        <begin position="1"/>
        <end position="71"/>
    </location>
</feature>
<dbReference type="Proteomes" id="UP000823775">
    <property type="component" value="Unassembled WGS sequence"/>
</dbReference>
<dbReference type="InterPro" id="IPR023153">
    <property type="entry name" value="DarP_sf"/>
</dbReference>
<feature type="compositionally biased region" description="Polar residues" evidence="1">
    <location>
        <begin position="19"/>
        <end position="28"/>
    </location>
</feature>
<protein>
    <submittedName>
        <fullName evidence="2">Uncharacterized protein</fullName>
    </submittedName>
</protein>
<gene>
    <name evidence="2" type="ORF">HAX54_034642</name>
</gene>
<reference evidence="2 3" key="1">
    <citation type="journal article" date="2021" name="BMC Genomics">
        <title>Datura genome reveals duplications of psychoactive alkaloid biosynthetic genes and high mutation rate following tissue culture.</title>
        <authorList>
            <person name="Rajewski A."/>
            <person name="Carter-House D."/>
            <person name="Stajich J."/>
            <person name="Litt A."/>
        </authorList>
    </citation>
    <scope>NUCLEOTIDE SEQUENCE [LARGE SCALE GENOMIC DNA]</scope>
    <source>
        <strain evidence="2">AR-01</strain>
    </source>
</reference>
<proteinExistence type="predicted"/>
<dbReference type="Pfam" id="PF04751">
    <property type="entry name" value="DarP"/>
    <property type="match status" value="1"/>
</dbReference>
<organism evidence="2 3">
    <name type="scientific">Datura stramonium</name>
    <name type="common">Jimsonweed</name>
    <name type="synonym">Common thornapple</name>
    <dbReference type="NCBI Taxonomy" id="4076"/>
    <lineage>
        <taxon>Eukaryota</taxon>
        <taxon>Viridiplantae</taxon>
        <taxon>Streptophyta</taxon>
        <taxon>Embryophyta</taxon>
        <taxon>Tracheophyta</taxon>
        <taxon>Spermatophyta</taxon>
        <taxon>Magnoliopsida</taxon>
        <taxon>eudicotyledons</taxon>
        <taxon>Gunneridae</taxon>
        <taxon>Pentapetalae</taxon>
        <taxon>asterids</taxon>
        <taxon>lamiids</taxon>
        <taxon>Solanales</taxon>
        <taxon>Solanaceae</taxon>
        <taxon>Solanoideae</taxon>
        <taxon>Datureae</taxon>
        <taxon>Datura</taxon>
    </lineage>
</organism>
<dbReference type="Gene3D" id="1.10.60.30">
    <property type="entry name" value="PSPTO4464-like domains"/>
    <property type="match status" value="1"/>
</dbReference>
<dbReference type="PANTHER" id="PTHR36898:SF1">
    <property type="entry name" value="OS04G0250700 PROTEIN"/>
    <property type="match status" value="1"/>
</dbReference>
<evidence type="ECO:0000256" key="1">
    <source>
        <dbReference type="SAM" id="MobiDB-lite"/>
    </source>
</evidence>
<feature type="compositionally biased region" description="Polar residues" evidence="1">
    <location>
        <begin position="37"/>
        <end position="48"/>
    </location>
</feature>
<dbReference type="EMBL" id="JACEIK010000448">
    <property type="protein sequence ID" value="MCD7457253.1"/>
    <property type="molecule type" value="Genomic_DNA"/>
</dbReference>